<organism evidence="1 2">
    <name type="scientific">Ladona fulva</name>
    <name type="common">Scarce chaser dragonfly</name>
    <name type="synonym">Libellula fulva</name>
    <dbReference type="NCBI Taxonomy" id="123851"/>
    <lineage>
        <taxon>Eukaryota</taxon>
        <taxon>Metazoa</taxon>
        <taxon>Ecdysozoa</taxon>
        <taxon>Arthropoda</taxon>
        <taxon>Hexapoda</taxon>
        <taxon>Insecta</taxon>
        <taxon>Pterygota</taxon>
        <taxon>Palaeoptera</taxon>
        <taxon>Odonata</taxon>
        <taxon>Epiprocta</taxon>
        <taxon>Anisoptera</taxon>
        <taxon>Libelluloidea</taxon>
        <taxon>Libellulidae</taxon>
        <taxon>Ladona</taxon>
    </lineage>
</organism>
<gene>
    <name evidence="1" type="ORF">J437_LFUL007744</name>
</gene>
<sequence length="67" mass="7695">MSLVLKTIIGFLDVVLGRIIHLYGLCQHIFRESAHQSNVTYDLASNMYLQVKKNLFEVLKAMKDDPD</sequence>
<protein>
    <submittedName>
        <fullName evidence="1">Uncharacterized protein</fullName>
    </submittedName>
</protein>
<name>A0A8K0KGT9_LADFU</name>
<evidence type="ECO:0000313" key="1">
    <source>
        <dbReference type="EMBL" id="KAG8234237.1"/>
    </source>
</evidence>
<comment type="caution">
    <text evidence="1">The sequence shown here is derived from an EMBL/GenBank/DDBJ whole genome shotgun (WGS) entry which is preliminary data.</text>
</comment>
<dbReference type="AlphaFoldDB" id="A0A8K0KGT9"/>
<dbReference type="Proteomes" id="UP000792457">
    <property type="component" value="Unassembled WGS sequence"/>
</dbReference>
<reference evidence="1" key="2">
    <citation type="submission" date="2017-10" db="EMBL/GenBank/DDBJ databases">
        <title>Ladona fulva Genome sequencing and assembly.</title>
        <authorList>
            <person name="Murali S."/>
            <person name="Richards S."/>
            <person name="Bandaranaike D."/>
            <person name="Bellair M."/>
            <person name="Blankenburg K."/>
            <person name="Chao H."/>
            <person name="Dinh H."/>
            <person name="Doddapaneni H."/>
            <person name="Dugan-Rocha S."/>
            <person name="Elkadiri S."/>
            <person name="Gnanaolivu R."/>
            <person name="Hernandez B."/>
            <person name="Skinner E."/>
            <person name="Javaid M."/>
            <person name="Lee S."/>
            <person name="Li M."/>
            <person name="Ming W."/>
            <person name="Munidasa M."/>
            <person name="Muniz J."/>
            <person name="Nguyen L."/>
            <person name="Hughes D."/>
            <person name="Osuji N."/>
            <person name="Pu L.-L."/>
            <person name="Puazo M."/>
            <person name="Qu C."/>
            <person name="Quiroz J."/>
            <person name="Raj R."/>
            <person name="Weissenberger G."/>
            <person name="Xin Y."/>
            <person name="Zou X."/>
            <person name="Han Y."/>
            <person name="Worley K."/>
            <person name="Muzny D."/>
            <person name="Gibbs R."/>
        </authorList>
    </citation>
    <scope>NUCLEOTIDE SEQUENCE</scope>
    <source>
        <strain evidence="1">Sampled in the wild</strain>
    </source>
</reference>
<reference evidence="1" key="1">
    <citation type="submission" date="2013-04" db="EMBL/GenBank/DDBJ databases">
        <authorList>
            <person name="Qu J."/>
            <person name="Murali S.C."/>
            <person name="Bandaranaike D."/>
            <person name="Bellair M."/>
            <person name="Blankenburg K."/>
            <person name="Chao H."/>
            <person name="Dinh H."/>
            <person name="Doddapaneni H."/>
            <person name="Downs B."/>
            <person name="Dugan-Rocha S."/>
            <person name="Elkadiri S."/>
            <person name="Gnanaolivu R.D."/>
            <person name="Hernandez B."/>
            <person name="Javaid M."/>
            <person name="Jayaseelan J.C."/>
            <person name="Lee S."/>
            <person name="Li M."/>
            <person name="Ming W."/>
            <person name="Munidasa M."/>
            <person name="Muniz J."/>
            <person name="Nguyen L."/>
            <person name="Ongeri F."/>
            <person name="Osuji N."/>
            <person name="Pu L.-L."/>
            <person name="Puazo M."/>
            <person name="Qu C."/>
            <person name="Quiroz J."/>
            <person name="Raj R."/>
            <person name="Weissenberger G."/>
            <person name="Xin Y."/>
            <person name="Zou X."/>
            <person name="Han Y."/>
            <person name="Richards S."/>
            <person name="Worley K."/>
            <person name="Muzny D."/>
            <person name="Gibbs R."/>
        </authorList>
    </citation>
    <scope>NUCLEOTIDE SEQUENCE</scope>
    <source>
        <strain evidence="1">Sampled in the wild</strain>
    </source>
</reference>
<evidence type="ECO:0000313" key="2">
    <source>
        <dbReference type="Proteomes" id="UP000792457"/>
    </source>
</evidence>
<proteinExistence type="predicted"/>
<accession>A0A8K0KGT9</accession>
<dbReference type="EMBL" id="KZ308791">
    <property type="protein sequence ID" value="KAG8234237.1"/>
    <property type="molecule type" value="Genomic_DNA"/>
</dbReference>
<keyword evidence="2" id="KW-1185">Reference proteome</keyword>